<gene>
    <name evidence="1" type="ORF">QQ020_08735</name>
</gene>
<comment type="caution">
    <text evidence="1">The sequence shown here is derived from an EMBL/GenBank/DDBJ whole genome shotgun (WGS) entry which is preliminary data.</text>
</comment>
<proteinExistence type="predicted"/>
<organism evidence="1 2">
    <name type="scientific">Agaribacillus aureus</name>
    <dbReference type="NCBI Taxonomy" id="3051825"/>
    <lineage>
        <taxon>Bacteria</taxon>
        <taxon>Pseudomonadati</taxon>
        <taxon>Bacteroidota</taxon>
        <taxon>Cytophagia</taxon>
        <taxon>Cytophagales</taxon>
        <taxon>Splendidivirgaceae</taxon>
        <taxon>Agaribacillus</taxon>
    </lineage>
</organism>
<accession>A0ABT8L5N6</accession>
<evidence type="ECO:0000313" key="2">
    <source>
        <dbReference type="Proteomes" id="UP001172083"/>
    </source>
</evidence>
<reference evidence="1" key="1">
    <citation type="submission" date="2023-06" db="EMBL/GenBank/DDBJ databases">
        <title>Genomic of Agaribacillus aureum.</title>
        <authorList>
            <person name="Wang G."/>
        </authorList>
    </citation>
    <scope>NUCLEOTIDE SEQUENCE</scope>
    <source>
        <strain evidence="1">BMA12</strain>
    </source>
</reference>
<keyword evidence="2" id="KW-1185">Reference proteome</keyword>
<evidence type="ECO:0000313" key="1">
    <source>
        <dbReference type="EMBL" id="MDN5212135.1"/>
    </source>
</evidence>
<name>A0ABT8L5N6_9BACT</name>
<dbReference type="PANTHER" id="PTHR36454:SF1">
    <property type="entry name" value="DUF1015 DOMAIN-CONTAINING PROTEIN"/>
    <property type="match status" value="1"/>
</dbReference>
<dbReference type="PANTHER" id="PTHR36454">
    <property type="entry name" value="LMO2823 PROTEIN"/>
    <property type="match status" value="1"/>
</dbReference>
<dbReference type="Pfam" id="PF06245">
    <property type="entry name" value="DUF1015"/>
    <property type="match status" value="1"/>
</dbReference>
<dbReference type="EMBL" id="JAUJEB010000001">
    <property type="protein sequence ID" value="MDN5212135.1"/>
    <property type="molecule type" value="Genomic_DNA"/>
</dbReference>
<sequence length="433" mass="50250">MAEIIPLKAWRYHTSLIPDIDQLVSPLFDVVSEKQRQKQYQNPHNSIHLSVPKGDNPAENARHTLKKWKQNGIIVQDQIPGIYVYYQHFQLPGSIRHFCRKGFICNIRVYDWDEKVILRHENTMPVSVNDRTEILAKTQLNVSPTHGLYEDTGFLLEKYMDESMETPLYETEDYQGVKDVLSVIRDPDVINIFTSHLRDKQIVLADGHHRYAGSLAYKKQQQANNPTHTGGEGYNYHMMYLTNMESDDIRVLPTHRLIHGLKDFDQKKVMERIESNFIVKPVDNAYDLNEIIVGKQWAFGLLFNGNAFKIRLKPENFRNITWKFPEKIKALDVTVLHYFVIEKALGIPGKKHTTSNNISFDRSFADCLMKVTTKQAQMAIIVNEITMEKIKDVCFSGHILPQKSTYFYPKVICGFLFDSIDENEFHKNVNLSL</sequence>
<dbReference type="RefSeq" id="WP_346757459.1">
    <property type="nucleotide sequence ID" value="NZ_JAUJEB010000001.1"/>
</dbReference>
<protein>
    <submittedName>
        <fullName evidence="1">DUF1015 domain-containing protein</fullName>
    </submittedName>
</protein>
<dbReference type="Proteomes" id="UP001172083">
    <property type="component" value="Unassembled WGS sequence"/>
</dbReference>
<dbReference type="PIRSF" id="PIRSF033563">
    <property type="entry name" value="UCP033563"/>
    <property type="match status" value="1"/>
</dbReference>
<dbReference type="InterPro" id="IPR008323">
    <property type="entry name" value="UCP033563"/>
</dbReference>